<dbReference type="EMBL" id="SRKY01000001">
    <property type="protein sequence ID" value="THH38380.1"/>
    <property type="molecule type" value="Genomic_DNA"/>
</dbReference>
<name>A0A4S4NQB9_9RHOB</name>
<keyword evidence="3" id="KW-0804">Transcription</keyword>
<dbReference type="OrthoDB" id="9814125at2"/>
<dbReference type="GO" id="GO:0003700">
    <property type="term" value="F:DNA-binding transcription factor activity"/>
    <property type="evidence" value="ECO:0007669"/>
    <property type="project" value="InterPro"/>
</dbReference>
<dbReference type="PANTHER" id="PTHR43280:SF32">
    <property type="entry name" value="TRANSCRIPTIONAL REGULATORY PROTEIN"/>
    <property type="match status" value="1"/>
</dbReference>
<dbReference type="InterPro" id="IPR037923">
    <property type="entry name" value="HTH-like"/>
</dbReference>
<dbReference type="Pfam" id="PF12833">
    <property type="entry name" value="HTH_18"/>
    <property type="match status" value="1"/>
</dbReference>
<dbReference type="SMART" id="SM00342">
    <property type="entry name" value="HTH_ARAC"/>
    <property type="match status" value="1"/>
</dbReference>
<evidence type="ECO:0000256" key="1">
    <source>
        <dbReference type="ARBA" id="ARBA00023015"/>
    </source>
</evidence>
<gene>
    <name evidence="5" type="ORF">E4Z66_02075</name>
</gene>
<evidence type="ECO:0000313" key="5">
    <source>
        <dbReference type="EMBL" id="THH38380.1"/>
    </source>
</evidence>
<dbReference type="SUPFAM" id="SSF46689">
    <property type="entry name" value="Homeodomain-like"/>
    <property type="match status" value="1"/>
</dbReference>
<dbReference type="Proteomes" id="UP000306602">
    <property type="component" value="Unassembled WGS sequence"/>
</dbReference>
<evidence type="ECO:0000259" key="4">
    <source>
        <dbReference type="PROSITE" id="PS01124"/>
    </source>
</evidence>
<keyword evidence="2" id="KW-0238">DNA-binding</keyword>
<feature type="domain" description="HTH araC/xylS-type" evidence="4">
    <location>
        <begin position="182"/>
        <end position="284"/>
    </location>
</feature>
<protein>
    <submittedName>
        <fullName evidence="5">AraC family transcriptional regulator</fullName>
    </submittedName>
</protein>
<dbReference type="RefSeq" id="WP_136461273.1">
    <property type="nucleotide sequence ID" value="NZ_SRKY01000001.1"/>
</dbReference>
<evidence type="ECO:0000313" key="6">
    <source>
        <dbReference type="Proteomes" id="UP000306602"/>
    </source>
</evidence>
<dbReference type="PANTHER" id="PTHR43280">
    <property type="entry name" value="ARAC-FAMILY TRANSCRIPTIONAL REGULATOR"/>
    <property type="match status" value="1"/>
</dbReference>
<dbReference type="Gene3D" id="1.10.10.60">
    <property type="entry name" value="Homeodomain-like"/>
    <property type="match status" value="1"/>
</dbReference>
<organism evidence="5 6">
    <name type="scientific">Aliishimia ponticola</name>
    <dbReference type="NCBI Taxonomy" id="2499833"/>
    <lineage>
        <taxon>Bacteria</taxon>
        <taxon>Pseudomonadati</taxon>
        <taxon>Pseudomonadota</taxon>
        <taxon>Alphaproteobacteria</taxon>
        <taxon>Rhodobacterales</taxon>
        <taxon>Paracoccaceae</taxon>
        <taxon>Aliishimia</taxon>
    </lineage>
</organism>
<dbReference type="InterPro" id="IPR003313">
    <property type="entry name" value="AraC-bd"/>
</dbReference>
<proteinExistence type="predicted"/>
<dbReference type="InterPro" id="IPR018060">
    <property type="entry name" value="HTH_AraC"/>
</dbReference>
<evidence type="ECO:0000256" key="2">
    <source>
        <dbReference type="ARBA" id="ARBA00023125"/>
    </source>
</evidence>
<evidence type="ECO:0000256" key="3">
    <source>
        <dbReference type="ARBA" id="ARBA00023163"/>
    </source>
</evidence>
<dbReference type="InterPro" id="IPR009057">
    <property type="entry name" value="Homeodomain-like_sf"/>
</dbReference>
<keyword evidence="6" id="KW-1185">Reference proteome</keyword>
<dbReference type="Pfam" id="PF02311">
    <property type="entry name" value="AraC_binding"/>
    <property type="match status" value="1"/>
</dbReference>
<reference evidence="5 6" key="1">
    <citation type="submission" date="2019-04" db="EMBL/GenBank/DDBJ databases">
        <title>Shimia ponticola sp. nov., isolated from seawater.</title>
        <authorList>
            <person name="Kim Y.-O."/>
            <person name="Yoon J.-H."/>
        </authorList>
    </citation>
    <scope>NUCLEOTIDE SEQUENCE [LARGE SCALE GENOMIC DNA]</scope>
    <source>
        <strain evidence="5 6">MYP11</strain>
    </source>
</reference>
<keyword evidence="1" id="KW-0805">Transcription regulation</keyword>
<dbReference type="SUPFAM" id="SSF51215">
    <property type="entry name" value="Regulatory protein AraC"/>
    <property type="match status" value="1"/>
</dbReference>
<accession>A0A4S4NQB9</accession>
<comment type="caution">
    <text evidence="5">The sequence shown here is derived from an EMBL/GenBank/DDBJ whole genome shotgun (WGS) entry which is preliminary data.</text>
</comment>
<dbReference type="AlphaFoldDB" id="A0A4S4NQB9"/>
<dbReference type="PROSITE" id="PS01124">
    <property type="entry name" value="HTH_ARAC_FAMILY_2"/>
    <property type="match status" value="1"/>
</dbReference>
<dbReference type="GO" id="GO:0043565">
    <property type="term" value="F:sequence-specific DNA binding"/>
    <property type="evidence" value="ECO:0007669"/>
    <property type="project" value="InterPro"/>
</dbReference>
<sequence>MNYSNSCPVAMQTQPEYDPPHVTSLAQSLRIAQWRMCLLHSAPQHRLIWLTQGQGRALIDTRRRGIGAHNLIFLPAGHLFALDAGPPPMGHILSVPPGHAGNWPVWPSLARALDVREQGEITALFDAMSREQSMQRSGWADAMGALSQLMAVWLIRVNEGHLLADGSGAPLKDAATHDTAADRLIGAFLSDLERLYPQGAPMASYAERLDVTATHLSRVCKARLGRSASELIVERTLHAARDRLETTSTPVKDIAAGLGFRSAAYFSRFIQSHTGNSPRALRKRAREATERARQTAAS</sequence>